<organism evidence="1 2">
    <name type="scientific">Hymenolepis diminuta</name>
    <name type="common">Rat tapeworm</name>
    <dbReference type="NCBI Taxonomy" id="6216"/>
    <lineage>
        <taxon>Eukaryota</taxon>
        <taxon>Metazoa</taxon>
        <taxon>Spiralia</taxon>
        <taxon>Lophotrochozoa</taxon>
        <taxon>Platyhelminthes</taxon>
        <taxon>Cestoda</taxon>
        <taxon>Eucestoda</taxon>
        <taxon>Cyclophyllidea</taxon>
        <taxon>Hymenolepididae</taxon>
        <taxon>Hymenolepis</taxon>
    </lineage>
</organism>
<protein>
    <submittedName>
        <fullName evidence="1">Uncharacterized protein</fullName>
    </submittedName>
</protein>
<dbReference type="AlphaFoldDB" id="A0A564ZE49"/>
<evidence type="ECO:0000313" key="1">
    <source>
        <dbReference type="EMBL" id="VUZ57632.1"/>
    </source>
</evidence>
<dbReference type="EMBL" id="CABIJS010000719">
    <property type="protein sequence ID" value="VUZ57632.1"/>
    <property type="molecule type" value="Genomic_DNA"/>
</dbReference>
<reference evidence="1 2" key="1">
    <citation type="submission" date="2019-07" db="EMBL/GenBank/DDBJ databases">
        <authorList>
            <person name="Jastrzebski P J."/>
            <person name="Paukszto L."/>
            <person name="Jastrzebski P J."/>
        </authorList>
    </citation>
    <scope>NUCLEOTIDE SEQUENCE [LARGE SCALE GENOMIC DNA]</scope>
    <source>
        <strain evidence="1 2">WMS-il1</strain>
    </source>
</reference>
<dbReference type="SUPFAM" id="SSF46966">
    <property type="entry name" value="Spectrin repeat"/>
    <property type="match status" value="1"/>
</dbReference>
<name>A0A564ZE49_HYMDI</name>
<evidence type="ECO:0000313" key="2">
    <source>
        <dbReference type="Proteomes" id="UP000321570"/>
    </source>
</evidence>
<sequence>MTSGNLPPNTFLNGYMKCNEGVTDQRIEECLTSRPPATDFVLIEKLSPLSDSPDRPIQAIIVRRQMIKLEHSNSPRISQWQDGLIEDWRELRELFKIKGELLQSAGTRLPLLNRCELGFSESKSFYRFLTMKTPEFLRLTMSNLHFRYHQL</sequence>
<accession>A0A564ZE49</accession>
<gene>
    <name evidence="1" type="ORF">WMSIL1_LOCUS15079</name>
</gene>
<proteinExistence type="predicted"/>
<keyword evidence="2" id="KW-1185">Reference proteome</keyword>
<dbReference type="Proteomes" id="UP000321570">
    <property type="component" value="Unassembled WGS sequence"/>
</dbReference>